<dbReference type="KEGG" id="acp:A2cp1_0378"/>
<feature type="transmembrane region" description="Helical" evidence="7">
    <location>
        <begin position="213"/>
        <end position="233"/>
    </location>
</feature>
<feature type="transmembrane region" description="Helical" evidence="7">
    <location>
        <begin position="301"/>
        <end position="321"/>
    </location>
</feature>
<evidence type="ECO:0000313" key="8">
    <source>
        <dbReference type="EMBL" id="ACL63735.1"/>
    </source>
</evidence>
<comment type="subcellular location">
    <subcellularLocation>
        <location evidence="1">Cell membrane</location>
        <topology evidence="1">Multi-pass membrane protein</topology>
    </subcellularLocation>
</comment>
<feature type="transmembrane region" description="Helical" evidence="7">
    <location>
        <begin position="276"/>
        <end position="295"/>
    </location>
</feature>
<keyword evidence="5 7" id="KW-1133">Transmembrane helix</keyword>
<evidence type="ECO:0000313" key="9">
    <source>
        <dbReference type="Proteomes" id="UP000007089"/>
    </source>
</evidence>
<dbReference type="AlphaFoldDB" id="B8JA32"/>
<dbReference type="PANTHER" id="PTHR30106">
    <property type="entry name" value="INNER MEMBRANE PROTEIN YEIH-RELATED"/>
    <property type="match status" value="1"/>
</dbReference>
<feature type="transmembrane region" description="Helical" evidence="7">
    <location>
        <begin position="90"/>
        <end position="111"/>
    </location>
</feature>
<feature type="transmembrane region" description="Helical" evidence="7">
    <location>
        <begin position="117"/>
        <end position="137"/>
    </location>
</feature>
<dbReference type="InterPro" id="IPR018383">
    <property type="entry name" value="UPF0324_pro"/>
</dbReference>
<sequence length="328" mass="32490">MERSTPEPRTSSARSIPSFLVPAAGLACVAIPHVSPALALAAGVALALSTGNPYAATTRALARRLLPVSVVALGGAMDLRVVAHVGARGVGYTFVSIAACLALGALLARAAHVEARTAALISVGTAICGGSAIAAVAPVVGADEHETSIALGAVFLLNSAALLVFPLVGHAAGLAEPAFGLWAALGIHDTSSVVGATLAYGPQALAVGTTVKLARALWIVPVTLAIGLVARRARGGGAASAARPPWFILGFVAVAALATFLPALRPAGLLAAEAGRRALVLTLFLVGLGLSRQALRSVGAGALAMAVALWLAVATATLAAVRTGLVHL</sequence>
<dbReference type="Pfam" id="PF03601">
    <property type="entry name" value="Cons_hypoth698"/>
    <property type="match status" value="1"/>
</dbReference>
<name>B8JA32_ANAD2</name>
<keyword evidence="3" id="KW-1003">Cell membrane</keyword>
<accession>B8JA32</accession>
<dbReference type="HOGENOM" id="CLU_033541_2_0_7"/>
<keyword evidence="6 7" id="KW-0472">Membrane</keyword>
<dbReference type="GO" id="GO:0005886">
    <property type="term" value="C:plasma membrane"/>
    <property type="evidence" value="ECO:0007669"/>
    <property type="project" value="UniProtKB-SubCell"/>
</dbReference>
<keyword evidence="9" id="KW-1185">Reference proteome</keyword>
<dbReference type="EMBL" id="CP001359">
    <property type="protein sequence ID" value="ACL63735.1"/>
    <property type="molecule type" value="Genomic_DNA"/>
</dbReference>
<feature type="transmembrane region" description="Helical" evidence="7">
    <location>
        <begin position="149"/>
        <end position="173"/>
    </location>
</feature>
<evidence type="ECO:0000256" key="4">
    <source>
        <dbReference type="ARBA" id="ARBA00022692"/>
    </source>
</evidence>
<evidence type="ECO:0000256" key="2">
    <source>
        <dbReference type="ARBA" id="ARBA00007977"/>
    </source>
</evidence>
<reference evidence="8" key="1">
    <citation type="submission" date="2009-01" db="EMBL/GenBank/DDBJ databases">
        <title>Complete sequence of Anaeromyxobacter dehalogenans 2CP-1.</title>
        <authorList>
            <consortium name="US DOE Joint Genome Institute"/>
            <person name="Lucas S."/>
            <person name="Copeland A."/>
            <person name="Lapidus A."/>
            <person name="Glavina del Rio T."/>
            <person name="Dalin E."/>
            <person name="Tice H."/>
            <person name="Bruce D."/>
            <person name="Goodwin L."/>
            <person name="Pitluck S."/>
            <person name="Saunders E."/>
            <person name="Brettin T."/>
            <person name="Detter J.C."/>
            <person name="Han C."/>
            <person name="Larimer F."/>
            <person name="Land M."/>
            <person name="Hauser L."/>
            <person name="Kyrpides N."/>
            <person name="Ovchinnikova G."/>
            <person name="Beliaev A.S."/>
            <person name="Richardson P."/>
        </authorList>
    </citation>
    <scope>NUCLEOTIDE SEQUENCE</scope>
    <source>
        <strain evidence="8">2CP-1</strain>
    </source>
</reference>
<evidence type="ECO:0000256" key="1">
    <source>
        <dbReference type="ARBA" id="ARBA00004651"/>
    </source>
</evidence>
<comment type="similarity">
    <text evidence="2">Belongs to the UPF0324 family.</text>
</comment>
<protein>
    <recommendedName>
        <fullName evidence="10">Sulfate exporter family transporter</fullName>
    </recommendedName>
</protein>
<evidence type="ECO:0000256" key="3">
    <source>
        <dbReference type="ARBA" id="ARBA00022475"/>
    </source>
</evidence>
<organism evidence="8 9">
    <name type="scientific">Anaeromyxobacter dehalogenans (strain ATCC BAA-258 / DSM 21875 / 2CP-1)</name>
    <dbReference type="NCBI Taxonomy" id="455488"/>
    <lineage>
        <taxon>Bacteria</taxon>
        <taxon>Pseudomonadati</taxon>
        <taxon>Myxococcota</taxon>
        <taxon>Myxococcia</taxon>
        <taxon>Myxococcales</taxon>
        <taxon>Cystobacterineae</taxon>
        <taxon>Anaeromyxobacteraceae</taxon>
        <taxon>Anaeromyxobacter</taxon>
    </lineage>
</organism>
<dbReference type="Proteomes" id="UP000007089">
    <property type="component" value="Chromosome"/>
</dbReference>
<feature type="transmembrane region" description="Helical" evidence="7">
    <location>
        <begin position="245"/>
        <end position="264"/>
    </location>
</feature>
<dbReference type="PROSITE" id="PS51257">
    <property type="entry name" value="PROKAR_LIPOPROTEIN"/>
    <property type="match status" value="1"/>
</dbReference>
<dbReference type="PANTHER" id="PTHR30106:SF1">
    <property type="entry name" value="UPF0324 MEMBRANE PROTEIN FN0533"/>
    <property type="match status" value="1"/>
</dbReference>
<evidence type="ECO:0000256" key="7">
    <source>
        <dbReference type="SAM" id="Phobius"/>
    </source>
</evidence>
<gene>
    <name evidence="8" type="ordered locus">A2cp1_0378</name>
</gene>
<proteinExistence type="inferred from homology"/>
<evidence type="ECO:0008006" key="10">
    <source>
        <dbReference type="Google" id="ProtNLM"/>
    </source>
</evidence>
<dbReference type="RefSeq" id="WP_012631789.1">
    <property type="nucleotide sequence ID" value="NC_011891.1"/>
</dbReference>
<evidence type="ECO:0000256" key="6">
    <source>
        <dbReference type="ARBA" id="ARBA00023136"/>
    </source>
</evidence>
<keyword evidence="4 7" id="KW-0812">Transmembrane</keyword>
<evidence type="ECO:0000256" key="5">
    <source>
        <dbReference type="ARBA" id="ARBA00022989"/>
    </source>
</evidence>
<feature type="transmembrane region" description="Helical" evidence="7">
    <location>
        <begin position="179"/>
        <end position="201"/>
    </location>
</feature>